<dbReference type="InterPro" id="IPR017981">
    <property type="entry name" value="GPCR_2-like_7TM"/>
</dbReference>
<evidence type="ECO:0008006" key="10">
    <source>
        <dbReference type="Google" id="ProtNLM"/>
    </source>
</evidence>
<keyword evidence="2 5" id="KW-0812">Transmembrane</keyword>
<evidence type="ECO:0000256" key="1">
    <source>
        <dbReference type="ARBA" id="ARBA00004141"/>
    </source>
</evidence>
<feature type="transmembrane region" description="Helical" evidence="5">
    <location>
        <begin position="20"/>
        <end position="44"/>
    </location>
</feature>
<organism evidence="8">
    <name type="scientific">Amphimedon queenslandica</name>
    <name type="common">Sponge</name>
    <dbReference type="NCBI Taxonomy" id="400682"/>
    <lineage>
        <taxon>Eukaryota</taxon>
        <taxon>Metazoa</taxon>
        <taxon>Porifera</taxon>
        <taxon>Demospongiae</taxon>
        <taxon>Heteroscleromorpha</taxon>
        <taxon>Haplosclerida</taxon>
        <taxon>Niphatidae</taxon>
        <taxon>Amphimedon</taxon>
    </lineage>
</organism>
<dbReference type="GO" id="GO:0004930">
    <property type="term" value="F:G protein-coupled receptor activity"/>
    <property type="evidence" value="ECO:0007669"/>
    <property type="project" value="InterPro"/>
</dbReference>
<feature type="transmembrane region" description="Helical" evidence="5">
    <location>
        <begin position="144"/>
        <end position="166"/>
    </location>
</feature>
<dbReference type="OrthoDB" id="100006at2759"/>
<evidence type="ECO:0000259" key="6">
    <source>
        <dbReference type="PROSITE" id="PS50261"/>
    </source>
</evidence>
<dbReference type="GO" id="GO:0007189">
    <property type="term" value="P:adenylate cyclase-activating G protein-coupled receptor signaling pathway"/>
    <property type="evidence" value="ECO:0007669"/>
    <property type="project" value="TreeGrafter"/>
</dbReference>
<accession>A0A1X7URB2</accession>
<feature type="domain" description="G-protein coupled receptors family 1 profile" evidence="7">
    <location>
        <begin position="35"/>
        <end position="266"/>
    </location>
</feature>
<proteinExistence type="predicted"/>
<dbReference type="InParanoid" id="A0A1X7URB2"/>
<comment type="subcellular location">
    <subcellularLocation>
        <location evidence="1">Membrane</location>
        <topology evidence="1">Multi-pass membrane protein</topology>
    </subcellularLocation>
</comment>
<feature type="transmembrane region" description="Helical" evidence="5">
    <location>
        <begin position="207"/>
        <end position="230"/>
    </location>
</feature>
<evidence type="ECO:0000256" key="2">
    <source>
        <dbReference type="ARBA" id="ARBA00022692"/>
    </source>
</evidence>
<feature type="transmembrane region" description="Helical" evidence="5">
    <location>
        <begin position="115"/>
        <end position="132"/>
    </location>
</feature>
<dbReference type="PROSITE" id="PS50261">
    <property type="entry name" value="G_PROTEIN_RECEP_F2_4"/>
    <property type="match status" value="1"/>
</dbReference>
<dbReference type="PANTHER" id="PTHR23112">
    <property type="entry name" value="G PROTEIN-COUPLED RECEPTOR 157-RELATED"/>
    <property type="match status" value="1"/>
</dbReference>
<dbReference type="AlphaFoldDB" id="A0A1X7URB2"/>
<dbReference type="Gene3D" id="1.20.1070.10">
    <property type="entry name" value="Rhodopsin 7-helix transmembrane proteins"/>
    <property type="match status" value="1"/>
</dbReference>
<dbReference type="PANTHER" id="PTHR23112:SF47">
    <property type="entry name" value="G-PROTEIN COUPLED RECEPTOR 157"/>
    <property type="match status" value="1"/>
</dbReference>
<feature type="transmembrane region" description="Helical" evidence="5">
    <location>
        <begin position="56"/>
        <end position="76"/>
    </location>
</feature>
<dbReference type="eggNOG" id="ENOG502QU1X">
    <property type="taxonomic scope" value="Eukaryota"/>
</dbReference>
<dbReference type="STRING" id="400682.A0A1X7URB2"/>
<evidence type="ECO:0000256" key="3">
    <source>
        <dbReference type="ARBA" id="ARBA00022989"/>
    </source>
</evidence>
<dbReference type="GO" id="GO:0007166">
    <property type="term" value="P:cell surface receptor signaling pathway"/>
    <property type="evidence" value="ECO:0007669"/>
    <property type="project" value="InterPro"/>
</dbReference>
<evidence type="ECO:0000313" key="9">
    <source>
        <dbReference type="Proteomes" id="UP000007879"/>
    </source>
</evidence>
<reference evidence="9" key="1">
    <citation type="journal article" date="2010" name="Nature">
        <title>The Amphimedon queenslandica genome and the evolution of animal complexity.</title>
        <authorList>
            <person name="Srivastava M."/>
            <person name="Simakov O."/>
            <person name="Chapman J."/>
            <person name="Fahey B."/>
            <person name="Gauthier M.E."/>
            <person name="Mitros T."/>
            <person name="Richards G.S."/>
            <person name="Conaco C."/>
            <person name="Dacre M."/>
            <person name="Hellsten U."/>
            <person name="Larroux C."/>
            <person name="Putnam N.H."/>
            <person name="Stanke M."/>
            <person name="Adamska M."/>
            <person name="Darling A."/>
            <person name="Degnan S.M."/>
            <person name="Oakley T.H."/>
            <person name="Plachetzki D.C."/>
            <person name="Zhai Y."/>
            <person name="Adamski M."/>
            <person name="Calcino A."/>
            <person name="Cummins S.F."/>
            <person name="Goodstein D.M."/>
            <person name="Harris C."/>
            <person name="Jackson D.J."/>
            <person name="Leys S.P."/>
            <person name="Shu S."/>
            <person name="Woodcroft B.J."/>
            <person name="Vervoort M."/>
            <person name="Kosik K.S."/>
            <person name="Manning G."/>
            <person name="Degnan B.M."/>
            <person name="Rokhsar D.S."/>
        </authorList>
    </citation>
    <scope>NUCLEOTIDE SEQUENCE [LARGE SCALE GENOMIC DNA]</scope>
</reference>
<dbReference type="KEGG" id="aqu:105312972"/>
<dbReference type="InterPro" id="IPR022343">
    <property type="entry name" value="GCR1-cAMP_receptor"/>
</dbReference>
<dbReference type="Pfam" id="PF00001">
    <property type="entry name" value="7tm_1"/>
    <property type="match status" value="1"/>
</dbReference>
<keyword evidence="9" id="KW-1185">Reference proteome</keyword>
<dbReference type="SUPFAM" id="SSF81321">
    <property type="entry name" value="Family A G protein-coupled receptor-like"/>
    <property type="match status" value="1"/>
</dbReference>
<sequence length="385" mass="43684">METSCNDSLLDGGNAYYDVFLKISIGTMCTLSAFGSSLIILTFILFKDIRTIPRQLLFNLSIADLLTALSNFSGIFTNFDKYLNYCLVPLEDQNAGIQSACIAQAATGQLTTNSSILWTICIAFYMLIIIVFQKESIAKKLLPLYYILSWGLPFAVTVWFSFVGYLGYDPETTPGWCGIVGSKLITDGNFTHKEKLVFPVVIGYTGFVYAAFFLLPIMYIVIRCHIKILFKRRPDGKMRIHLQAESKSTDLKMIFIPLIFIFIRVWSLVVDSFDYYVDRDLKYKFKNSTVGAIFVLAKGLGDSSQGFANAILFIGFTQAVRWKLWRPTQRAYKRYCRCCRHNRDELMMSRVTEATPLITDDSTGTVYATENINDSCYEANKSFAQ</sequence>
<dbReference type="GO" id="GO:0005886">
    <property type="term" value="C:plasma membrane"/>
    <property type="evidence" value="ECO:0007669"/>
    <property type="project" value="TreeGrafter"/>
</dbReference>
<dbReference type="InterPro" id="IPR017452">
    <property type="entry name" value="GPCR_Rhodpsn_7TM"/>
</dbReference>
<evidence type="ECO:0000256" key="5">
    <source>
        <dbReference type="SAM" id="Phobius"/>
    </source>
</evidence>
<protein>
    <recommendedName>
        <fullName evidence="10">G-protein coupled receptors family 2 profile 2 domain-containing protein</fullName>
    </recommendedName>
</protein>
<keyword evidence="4 5" id="KW-0472">Membrane</keyword>
<reference evidence="8" key="2">
    <citation type="submission" date="2017-05" db="UniProtKB">
        <authorList>
            <consortium name="EnsemblMetazoa"/>
        </authorList>
    </citation>
    <scope>IDENTIFICATION</scope>
</reference>
<dbReference type="EnsemblMetazoa" id="Aqu2.1.29932_001">
    <property type="protein sequence ID" value="Aqu2.1.29932_001"/>
    <property type="gene ID" value="Aqu2.1.29932"/>
</dbReference>
<name>A0A1X7URB2_AMPQE</name>
<feature type="transmembrane region" description="Helical" evidence="5">
    <location>
        <begin position="251"/>
        <end position="269"/>
    </location>
</feature>
<dbReference type="PROSITE" id="PS50262">
    <property type="entry name" value="G_PROTEIN_RECEP_F1_2"/>
    <property type="match status" value="1"/>
</dbReference>
<dbReference type="OMA" id="IVIRCHI"/>
<feature type="transmembrane region" description="Helical" evidence="5">
    <location>
        <begin position="306"/>
        <end position="324"/>
    </location>
</feature>
<dbReference type="EnsemblMetazoa" id="XM_019997430.1">
    <property type="protein sequence ID" value="XP_019852989.1"/>
    <property type="gene ID" value="LOC105312972"/>
</dbReference>
<feature type="domain" description="G-protein coupled receptors family 2 profile 2" evidence="6">
    <location>
        <begin position="21"/>
        <end position="177"/>
    </location>
</feature>
<gene>
    <name evidence="8" type="primary">105312972</name>
</gene>
<evidence type="ECO:0000313" key="8">
    <source>
        <dbReference type="EnsemblMetazoa" id="Aqu2.1.29932_001"/>
    </source>
</evidence>
<dbReference type="Proteomes" id="UP000007879">
    <property type="component" value="Unassembled WGS sequence"/>
</dbReference>
<evidence type="ECO:0000259" key="7">
    <source>
        <dbReference type="PROSITE" id="PS50262"/>
    </source>
</evidence>
<evidence type="ECO:0000256" key="4">
    <source>
        <dbReference type="ARBA" id="ARBA00023136"/>
    </source>
</evidence>
<dbReference type="PRINTS" id="PR02001">
    <property type="entry name" value="GCR1CAMPR"/>
</dbReference>
<keyword evidence="3 5" id="KW-1133">Transmembrane helix</keyword>
<dbReference type="InterPro" id="IPR000276">
    <property type="entry name" value="GPCR_Rhodpsn"/>
</dbReference>